<dbReference type="PANTHER" id="PTHR33375">
    <property type="entry name" value="CHROMOSOME-PARTITIONING PROTEIN PARB-RELATED"/>
    <property type="match status" value="1"/>
</dbReference>
<feature type="domain" description="ParB-like N-terminal" evidence="2">
    <location>
        <begin position="10"/>
        <end position="95"/>
    </location>
</feature>
<dbReference type="Pfam" id="PF02195">
    <property type="entry name" value="ParB_N"/>
    <property type="match status" value="1"/>
</dbReference>
<sequence>MSVPVGMVELERTVDSIIVGRRHRADLGDIPALAASIEQEGLLQPLTITPDGVLVCGRRRLAAIVLLGWRTVNLWVRSGISDRLGQLVAERDDNLLHKPLTAREQAALYEELKQVMAEDAARRKASTQFTAEHQPGTDGPANLAGPSTRQLGPSVGQLGTAREQAARMVTGRASYTTLERIRHLERIATDPSWPEELRQQATEALERIDAGEPVFSHYQAIADASGQEAEDGTRNVSGFVDDEPFTGDPDEDLAEEAKWALARAVQHGTRARGRRPTGLPSGREDMPTRWPVRAFVQTWAELDGWWLHYDPDELALVLTDEQAEEFLGTAEGTSGFAVRLRTARISQPTPDAERAADAAGERRSLRAL</sequence>
<dbReference type="GO" id="GO:0007059">
    <property type="term" value="P:chromosome segregation"/>
    <property type="evidence" value="ECO:0007669"/>
    <property type="project" value="TreeGrafter"/>
</dbReference>
<dbReference type="KEGG" id="huw:FPZ11_04900"/>
<dbReference type="AlphaFoldDB" id="A0A5B8M0J5"/>
<keyword evidence="4" id="KW-1185">Reference proteome</keyword>
<dbReference type="PANTHER" id="PTHR33375:SF1">
    <property type="entry name" value="CHROMOSOME-PARTITIONING PROTEIN PARB-RELATED"/>
    <property type="match status" value="1"/>
</dbReference>
<evidence type="ECO:0000259" key="2">
    <source>
        <dbReference type="SMART" id="SM00470"/>
    </source>
</evidence>
<dbReference type="RefSeq" id="WP_146318867.1">
    <property type="nucleotide sequence ID" value="NZ_CP042305.1"/>
</dbReference>
<dbReference type="GO" id="GO:0005694">
    <property type="term" value="C:chromosome"/>
    <property type="evidence" value="ECO:0007669"/>
    <property type="project" value="TreeGrafter"/>
</dbReference>
<feature type="compositionally biased region" description="Basic and acidic residues" evidence="1">
    <location>
        <begin position="351"/>
        <end position="368"/>
    </location>
</feature>
<dbReference type="Gene3D" id="3.90.1530.30">
    <property type="match status" value="1"/>
</dbReference>
<dbReference type="InterPro" id="IPR003115">
    <property type="entry name" value="ParB_N"/>
</dbReference>
<gene>
    <name evidence="3" type="ORF">FPZ11_04900</name>
</gene>
<evidence type="ECO:0000313" key="3">
    <source>
        <dbReference type="EMBL" id="QDZ14197.1"/>
    </source>
</evidence>
<dbReference type="OrthoDB" id="3176965at2"/>
<evidence type="ECO:0000313" key="4">
    <source>
        <dbReference type="Proteomes" id="UP000320216"/>
    </source>
</evidence>
<dbReference type="Proteomes" id="UP000320216">
    <property type="component" value="Chromosome"/>
</dbReference>
<dbReference type="SMART" id="SM00470">
    <property type="entry name" value="ParB"/>
    <property type="match status" value="1"/>
</dbReference>
<feature type="region of interest" description="Disordered" evidence="1">
    <location>
        <begin position="123"/>
        <end position="146"/>
    </location>
</feature>
<organism evidence="3 4">
    <name type="scientific">Humibacter ginsenosidimutans</name>
    <dbReference type="NCBI Taxonomy" id="2599293"/>
    <lineage>
        <taxon>Bacteria</taxon>
        <taxon>Bacillati</taxon>
        <taxon>Actinomycetota</taxon>
        <taxon>Actinomycetes</taxon>
        <taxon>Micrococcales</taxon>
        <taxon>Microbacteriaceae</taxon>
        <taxon>Humibacter</taxon>
    </lineage>
</organism>
<dbReference type="EMBL" id="CP042305">
    <property type="protein sequence ID" value="QDZ14197.1"/>
    <property type="molecule type" value="Genomic_DNA"/>
</dbReference>
<dbReference type="InterPro" id="IPR050336">
    <property type="entry name" value="Chromosome_partition/occlusion"/>
</dbReference>
<name>A0A5B8M0J5_9MICO</name>
<feature type="region of interest" description="Disordered" evidence="1">
    <location>
        <begin position="348"/>
        <end position="368"/>
    </location>
</feature>
<proteinExistence type="predicted"/>
<reference evidence="3 4" key="1">
    <citation type="submission" date="2019-07" db="EMBL/GenBank/DDBJ databases">
        <title>Full genome sequence of Humibacter sp. WJ7-1.</title>
        <authorList>
            <person name="Im W.-T."/>
        </authorList>
    </citation>
    <scope>NUCLEOTIDE SEQUENCE [LARGE SCALE GENOMIC DNA]</scope>
    <source>
        <strain evidence="3 4">WJ7-1</strain>
    </source>
</reference>
<accession>A0A5B8M0J5</accession>
<protein>
    <submittedName>
        <fullName evidence="3">Chromosome partitioning protein ParB</fullName>
    </submittedName>
</protein>
<feature type="region of interest" description="Disordered" evidence="1">
    <location>
        <begin position="265"/>
        <end position="285"/>
    </location>
</feature>
<evidence type="ECO:0000256" key="1">
    <source>
        <dbReference type="SAM" id="MobiDB-lite"/>
    </source>
</evidence>
<dbReference type="GO" id="GO:0045881">
    <property type="term" value="P:positive regulation of sporulation resulting in formation of a cellular spore"/>
    <property type="evidence" value="ECO:0007669"/>
    <property type="project" value="TreeGrafter"/>
</dbReference>
<dbReference type="InterPro" id="IPR036086">
    <property type="entry name" value="ParB/Sulfiredoxin_sf"/>
</dbReference>
<dbReference type="SUPFAM" id="SSF110849">
    <property type="entry name" value="ParB/Sulfiredoxin"/>
    <property type="match status" value="1"/>
</dbReference>